<dbReference type="Gene3D" id="1.20.142.10">
    <property type="entry name" value="Poly(ADP-ribose) polymerase, regulatory domain"/>
    <property type="match status" value="1"/>
</dbReference>
<feature type="domain" description="BRCT" evidence="16">
    <location>
        <begin position="60"/>
        <end position="135"/>
    </location>
</feature>
<dbReference type="InterPro" id="IPR050800">
    <property type="entry name" value="ARTD/PARP"/>
</dbReference>
<dbReference type="InterPro" id="IPR001357">
    <property type="entry name" value="BRCT_dom"/>
</dbReference>
<evidence type="ECO:0000313" key="18">
    <source>
        <dbReference type="EMBL" id="KAJ8933571.1"/>
    </source>
</evidence>
<dbReference type="InterPro" id="IPR036616">
    <property type="entry name" value="Poly(ADP-ribose)pol_reg_dom_sf"/>
</dbReference>
<dbReference type="CDD" id="cd08001">
    <property type="entry name" value="WGR_PARP1_like"/>
    <property type="match status" value="1"/>
</dbReference>
<protein>
    <recommendedName>
        <fullName evidence="3">NAD(+) ADP-ribosyltransferase</fullName>
        <ecNumber evidence="3">2.4.2.30</ecNumber>
    </recommendedName>
</protein>
<dbReference type="Gene3D" id="3.40.50.10190">
    <property type="entry name" value="BRCT domain"/>
    <property type="match status" value="1"/>
</dbReference>
<evidence type="ECO:0000256" key="9">
    <source>
        <dbReference type="ARBA" id="ARBA00022771"/>
    </source>
</evidence>
<accession>A0AAV8X4T5</accession>
<dbReference type="SMART" id="SM00773">
    <property type="entry name" value="WGR"/>
    <property type="match status" value="1"/>
</dbReference>
<dbReference type="PROSITE" id="PS50172">
    <property type="entry name" value="BRCT"/>
    <property type="match status" value="1"/>
</dbReference>
<dbReference type="InterPro" id="IPR036420">
    <property type="entry name" value="BRCT_dom_sf"/>
</dbReference>
<dbReference type="GO" id="GO:0003677">
    <property type="term" value="F:DNA binding"/>
    <property type="evidence" value="ECO:0007669"/>
    <property type="project" value="UniProtKB-KW"/>
</dbReference>
<keyword evidence="5" id="KW-0808">Transferase</keyword>
<keyword evidence="12" id="KW-0238">DNA-binding</keyword>
<evidence type="ECO:0000256" key="7">
    <source>
        <dbReference type="ARBA" id="ARBA00022737"/>
    </source>
</evidence>
<keyword evidence="8" id="KW-0013">ADP-ribosylation</keyword>
<proteinExistence type="inferred from homology"/>
<evidence type="ECO:0000256" key="5">
    <source>
        <dbReference type="ARBA" id="ARBA00022679"/>
    </source>
</evidence>
<dbReference type="SUPFAM" id="SSF52113">
    <property type="entry name" value="BRCT domain"/>
    <property type="match status" value="1"/>
</dbReference>
<feature type="region of interest" description="Disordered" evidence="15">
    <location>
        <begin position="159"/>
        <end position="186"/>
    </location>
</feature>
<dbReference type="Pfam" id="PF05406">
    <property type="entry name" value="WGR"/>
    <property type="match status" value="1"/>
</dbReference>
<reference evidence="18" key="1">
    <citation type="journal article" date="2023" name="Insect Mol. Biol.">
        <title>Genome sequencing provides insights into the evolution of gene families encoding plant cell wall-degrading enzymes in longhorned beetles.</title>
        <authorList>
            <person name="Shin N.R."/>
            <person name="Okamura Y."/>
            <person name="Kirsch R."/>
            <person name="Pauchet Y."/>
        </authorList>
    </citation>
    <scope>NUCLEOTIDE SEQUENCE</scope>
    <source>
        <strain evidence="18">RBIC_L_NR</strain>
    </source>
</reference>
<organism evidence="18 19">
    <name type="scientific">Rhamnusium bicolor</name>
    <dbReference type="NCBI Taxonomy" id="1586634"/>
    <lineage>
        <taxon>Eukaryota</taxon>
        <taxon>Metazoa</taxon>
        <taxon>Ecdysozoa</taxon>
        <taxon>Arthropoda</taxon>
        <taxon>Hexapoda</taxon>
        <taxon>Insecta</taxon>
        <taxon>Pterygota</taxon>
        <taxon>Neoptera</taxon>
        <taxon>Endopterygota</taxon>
        <taxon>Coleoptera</taxon>
        <taxon>Polyphaga</taxon>
        <taxon>Cucujiformia</taxon>
        <taxon>Chrysomeloidea</taxon>
        <taxon>Cerambycidae</taxon>
        <taxon>Lepturinae</taxon>
        <taxon>Rhagiini</taxon>
        <taxon>Rhamnusium</taxon>
    </lineage>
</organism>
<name>A0AAV8X4T5_9CUCU</name>
<evidence type="ECO:0000256" key="1">
    <source>
        <dbReference type="ARBA" id="ARBA00000438"/>
    </source>
</evidence>
<evidence type="ECO:0000256" key="6">
    <source>
        <dbReference type="ARBA" id="ARBA00022723"/>
    </source>
</evidence>
<feature type="domain" description="WGR" evidence="17">
    <location>
        <begin position="210"/>
        <end position="307"/>
    </location>
</feature>
<dbReference type="PANTHER" id="PTHR10459">
    <property type="entry name" value="DNA LIGASE"/>
    <property type="match status" value="1"/>
</dbReference>
<keyword evidence="4" id="KW-0328">Glycosyltransferase</keyword>
<keyword evidence="10" id="KW-0862">Zinc</keyword>
<dbReference type="GO" id="GO:0005730">
    <property type="term" value="C:nucleolus"/>
    <property type="evidence" value="ECO:0007669"/>
    <property type="project" value="TreeGrafter"/>
</dbReference>
<evidence type="ECO:0000256" key="12">
    <source>
        <dbReference type="ARBA" id="ARBA00023125"/>
    </source>
</evidence>
<evidence type="ECO:0000256" key="4">
    <source>
        <dbReference type="ARBA" id="ARBA00022676"/>
    </source>
</evidence>
<feature type="compositionally biased region" description="Low complexity" evidence="15">
    <location>
        <begin position="170"/>
        <end position="186"/>
    </location>
</feature>
<comment type="similarity">
    <text evidence="13">Belongs to the ARTD/PARP family.</text>
</comment>
<evidence type="ECO:0000256" key="3">
    <source>
        <dbReference type="ARBA" id="ARBA00012020"/>
    </source>
</evidence>
<dbReference type="InterPro" id="IPR008893">
    <property type="entry name" value="WGR_domain"/>
</dbReference>
<dbReference type="PROSITE" id="PS51977">
    <property type="entry name" value="WGR"/>
    <property type="match status" value="1"/>
</dbReference>
<comment type="catalytic activity">
    <reaction evidence="14">
        <text>NAD(+) + (ADP-D-ribosyl)n-acceptor = nicotinamide + (ADP-D-ribosyl)n+1-acceptor + H(+).</text>
        <dbReference type="EC" id="2.4.2.30"/>
    </reaction>
</comment>
<keyword evidence="11" id="KW-0520">NAD</keyword>
<dbReference type="GO" id="GO:1990404">
    <property type="term" value="F:NAD+-protein mono-ADP-ribosyltransferase activity"/>
    <property type="evidence" value="ECO:0007669"/>
    <property type="project" value="TreeGrafter"/>
</dbReference>
<evidence type="ECO:0000256" key="15">
    <source>
        <dbReference type="SAM" id="MobiDB-lite"/>
    </source>
</evidence>
<dbReference type="GO" id="GO:0008270">
    <property type="term" value="F:zinc ion binding"/>
    <property type="evidence" value="ECO:0007669"/>
    <property type="project" value="UniProtKB-KW"/>
</dbReference>
<dbReference type="GO" id="GO:0070212">
    <property type="term" value="P:protein poly-ADP-ribosylation"/>
    <property type="evidence" value="ECO:0007669"/>
    <property type="project" value="TreeGrafter"/>
</dbReference>
<evidence type="ECO:0000313" key="19">
    <source>
        <dbReference type="Proteomes" id="UP001162156"/>
    </source>
</evidence>
<dbReference type="SUPFAM" id="SSF47587">
    <property type="entry name" value="Domain of poly(ADP-ribose) polymerase"/>
    <property type="match status" value="1"/>
</dbReference>
<evidence type="ECO:0000256" key="2">
    <source>
        <dbReference type="ARBA" id="ARBA00000459"/>
    </source>
</evidence>
<dbReference type="SUPFAM" id="SSF142921">
    <property type="entry name" value="WGR domain-like"/>
    <property type="match status" value="1"/>
</dbReference>
<dbReference type="Pfam" id="PF00533">
    <property type="entry name" value="BRCT"/>
    <property type="match status" value="1"/>
</dbReference>
<comment type="catalytic activity">
    <reaction evidence="2">
        <text>L-glutamyl-[protein] + NAD(+) = 5-O-(ADP-D-ribosyl)-L-glutamyl-[protein] + nicotinamide</text>
        <dbReference type="Rhea" id="RHEA:58224"/>
        <dbReference type="Rhea" id="RHEA-COMP:10208"/>
        <dbReference type="Rhea" id="RHEA-COMP:15089"/>
        <dbReference type="ChEBI" id="CHEBI:17154"/>
        <dbReference type="ChEBI" id="CHEBI:29973"/>
        <dbReference type="ChEBI" id="CHEBI:57540"/>
        <dbReference type="ChEBI" id="CHEBI:142540"/>
    </reaction>
</comment>
<dbReference type="GO" id="GO:0003950">
    <property type="term" value="F:NAD+ poly-ADP-ribosyltransferase activity"/>
    <property type="evidence" value="ECO:0007669"/>
    <property type="project" value="UniProtKB-EC"/>
</dbReference>
<evidence type="ECO:0000256" key="13">
    <source>
        <dbReference type="ARBA" id="ARBA00024347"/>
    </source>
</evidence>
<keyword evidence="7" id="KW-0677">Repeat</keyword>
<evidence type="ECO:0000256" key="10">
    <source>
        <dbReference type="ARBA" id="ARBA00022833"/>
    </source>
</evidence>
<dbReference type="AlphaFoldDB" id="A0AAV8X4T5"/>
<dbReference type="Proteomes" id="UP001162156">
    <property type="component" value="Unassembled WGS sequence"/>
</dbReference>
<dbReference type="PANTHER" id="PTHR10459:SF112">
    <property type="entry name" value="POLY [ADP-RIBOSE] POLYMERASE 1"/>
    <property type="match status" value="1"/>
</dbReference>
<dbReference type="EMBL" id="JANEYF010003844">
    <property type="protein sequence ID" value="KAJ8933571.1"/>
    <property type="molecule type" value="Genomic_DNA"/>
</dbReference>
<gene>
    <name evidence="18" type="ORF">NQ314_013926</name>
</gene>
<keyword evidence="9" id="KW-0863">Zinc-finger</keyword>
<dbReference type="InterPro" id="IPR004102">
    <property type="entry name" value="Poly(ADP-ribose)pol_reg_dom"/>
</dbReference>
<dbReference type="EC" id="2.4.2.30" evidence="3"/>
<keyword evidence="19" id="KW-1185">Reference proteome</keyword>
<evidence type="ECO:0000259" key="17">
    <source>
        <dbReference type="PROSITE" id="PS51977"/>
    </source>
</evidence>
<keyword evidence="6" id="KW-0479">Metal-binding</keyword>
<evidence type="ECO:0000256" key="11">
    <source>
        <dbReference type="ARBA" id="ARBA00023027"/>
    </source>
</evidence>
<comment type="catalytic activity">
    <reaction evidence="1">
        <text>L-aspartyl-[protein] + NAD(+) = 4-O-(ADP-D-ribosyl)-L-aspartyl-[protein] + nicotinamide</text>
        <dbReference type="Rhea" id="RHEA:54424"/>
        <dbReference type="Rhea" id="RHEA-COMP:9867"/>
        <dbReference type="Rhea" id="RHEA-COMP:13832"/>
        <dbReference type="ChEBI" id="CHEBI:17154"/>
        <dbReference type="ChEBI" id="CHEBI:29961"/>
        <dbReference type="ChEBI" id="CHEBI:57540"/>
        <dbReference type="ChEBI" id="CHEBI:138102"/>
    </reaction>
</comment>
<dbReference type="CDD" id="cd17747">
    <property type="entry name" value="BRCT_PARP1"/>
    <property type="match status" value="1"/>
</dbReference>
<dbReference type="FunFam" id="3.40.50.10190:FF:000051">
    <property type="entry name" value="Poly [ADP-ribose] polymerase"/>
    <property type="match status" value="1"/>
</dbReference>
<evidence type="ECO:0000259" key="16">
    <source>
        <dbReference type="PROSITE" id="PS50172"/>
    </source>
</evidence>
<evidence type="ECO:0000256" key="8">
    <source>
        <dbReference type="ARBA" id="ARBA00022765"/>
    </source>
</evidence>
<comment type="caution">
    <text evidence="18">The sequence shown here is derived from an EMBL/GenBank/DDBJ whole genome shotgun (WGS) entry which is preliminary data.</text>
</comment>
<dbReference type="InterPro" id="IPR036930">
    <property type="entry name" value="WGR_dom_sf"/>
</dbReference>
<sequence>MPSRRVKEPKRVAFEVPSEYAQSYSFLKKYKYVPRTRVVKDVHPTNSVKNEEATEPKIKRELPPLYDMEFVIIGNPPKGKNEIKKQVTSLGGKVVTKLSNTVMAVISTEEEVEKFGARMKEAESNQIHVVPEDFLDKAKDNIGKIPDLIIKESICNWGTDPTTRLPPEPSTSKSSKSKSRSMYTSSMPSKIKLKIKGGGAVDPDSGLEDIAHIYQDGSDKYTVVLGRTDIQTKKNSYYKLQLLAGDNMNKYWVFRSWGRIGTTIGDHKVETMDSLNRAKAHFATIYEEKTGNNWSNHNNFVKVPGRMYPVDVDHGDETDQKFDIVESESKLFATYNNPDEALLLDASNRFYTFIPHSFGIEDPPILRDEEVIKVGKRLKFMNHYGRAKLRLWEYFQNLFWNIP</sequence>
<dbReference type="Pfam" id="PF02877">
    <property type="entry name" value="PARP_reg"/>
    <property type="match status" value="1"/>
</dbReference>
<evidence type="ECO:0000256" key="14">
    <source>
        <dbReference type="ARBA" id="ARBA00033987"/>
    </source>
</evidence>
<dbReference type="GO" id="GO:0006302">
    <property type="term" value="P:double-strand break repair"/>
    <property type="evidence" value="ECO:0007669"/>
    <property type="project" value="TreeGrafter"/>
</dbReference>
<dbReference type="SMART" id="SM00292">
    <property type="entry name" value="BRCT"/>
    <property type="match status" value="1"/>
</dbReference>